<reference evidence="1 2" key="1">
    <citation type="submission" date="2018-02" db="EMBL/GenBank/DDBJ databases">
        <title>The genomes of Aspergillus section Nigri reveals drivers in fungal speciation.</title>
        <authorList>
            <consortium name="DOE Joint Genome Institute"/>
            <person name="Vesth T.C."/>
            <person name="Nybo J."/>
            <person name="Theobald S."/>
            <person name="Brandl J."/>
            <person name="Frisvad J.C."/>
            <person name="Nielsen K.F."/>
            <person name="Lyhne E.K."/>
            <person name="Kogle M.E."/>
            <person name="Kuo A."/>
            <person name="Riley R."/>
            <person name="Clum A."/>
            <person name="Nolan M."/>
            <person name="Lipzen A."/>
            <person name="Salamov A."/>
            <person name="Henrissat B."/>
            <person name="Wiebenga A."/>
            <person name="De vries R.P."/>
            <person name="Grigoriev I.V."/>
            <person name="Mortensen U.H."/>
            <person name="Andersen M.R."/>
            <person name="Baker S.E."/>
        </authorList>
    </citation>
    <scope>NUCLEOTIDE SEQUENCE [LARGE SCALE GENOMIC DNA]</scope>
    <source>
        <strain evidence="1 2">CBS 121593</strain>
    </source>
</reference>
<keyword evidence="2" id="KW-1185">Reference proteome</keyword>
<evidence type="ECO:0000313" key="2">
    <source>
        <dbReference type="Proteomes" id="UP000249402"/>
    </source>
</evidence>
<dbReference type="EMBL" id="KZ824422">
    <property type="protein sequence ID" value="RAL04895.1"/>
    <property type="molecule type" value="Genomic_DNA"/>
</dbReference>
<dbReference type="GeneID" id="37225610"/>
<dbReference type="AlphaFoldDB" id="A0A395HCL6"/>
<proteinExistence type="predicted"/>
<dbReference type="OrthoDB" id="4510572at2759"/>
<sequence length="150" mass="17327">MVLFAPVKKKYIQTQRNVQDPTSGRNPGREDIIDQIALSRPIDVDSNAEDHSSPNLDQVKRKIQSWHNQDREWDSIVQAAGSGSHYTGKMVRETQQLPNALFKDGDLFESFLFHRPPRNTYCLEDLPDDQIRRGQQNGRLLTIWELLDVN</sequence>
<evidence type="ECO:0000313" key="1">
    <source>
        <dbReference type="EMBL" id="RAL04895.1"/>
    </source>
</evidence>
<accession>A0A395HCL6</accession>
<dbReference type="VEuPathDB" id="FungiDB:BO80DRAFT_431481"/>
<dbReference type="RefSeq" id="XP_025579222.1">
    <property type="nucleotide sequence ID" value="XM_025720745.1"/>
</dbReference>
<protein>
    <submittedName>
        <fullName evidence="1">Uncharacterized protein</fullName>
    </submittedName>
</protein>
<gene>
    <name evidence="1" type="ORF">BO80DRAFT_431481</name>
</gene>
<name>A0A395HCL6_9EURO</name>
<organism evidence="1 2">
    <name type="scientific">Aspergillus ibericus CBS 121593</name>
    <dbReference type="NCBI Taxonomy" id="1448316"/>
    <lineage>
        <taxon>Eukaryota</taxon>
        <taxon>Fungi</taxon>
        <taxon>Dikarya</taxon>
        <taxon>Ascomycota</taxon>
        <taxon>Pezizomycotina</taxon>
        <taxon>Eurotiomycetes</taxon>
        <taxon>Eurotiomycetidae</taxon>
        <taxon>Eurotiales</taxon>
        <taxon>Aspergillaceae</taxon>
        <taxon>Aspergillus</taxon>
        <taxon>Aspergillus subgen. Circumdati</taxon>
    </lineage>
</organism>
<dbReference type="Proteomes" id="UP000249402">
    <property type="component" value="Unassembled WGS sequence"/>
</dbReference>